<accession>A0A3S0I055</accession>
<name>A0A3S0I055_9PROT</name>
<dbReference type="InterPro" id="IPR011006">
    <property type="entry name" value="CheY-like_superfamily"/>
</dbReference>
<dbReference type="EMBL" id="RXMA01000011">
    <property type="protein sequence ID" value="RTR19450.1"/>
    <property type="molecule type" value="Genomic_DNA"/>
</dbReference>
<dbReference type="OrthoDB" id="9786548at2"/>
<dbReference type="InterPro" id="IPR050595">
    <property type="entry name" value="Bact_response_regulator"/>
</dbReference>
<feature type="domain" description="Response regulatory" evidence="3">
    <location>
        <begin position="10"/>
        <end position="129"/>
    </location>
</feature>
<dbReference type="AlphaFoldDB" id="A0A3S0I055"/>
<evidence type="ECO:0000313" key="5">
    <source>
        <dbReference type="Proteomes" id="UP000277007"/>
    </source>
</evidence>
<keyword evidence="5" id="KW-1185">Reference proteome</keyword>
<gene>
    <name evidence="4" type="ORF">EJ903_13195</name>
</gene>
<protein>
    <submittedName>
        <fullName evidence="4">Response regulator</fullName>
    </submittedName>
</protein>
<comment type="caution">
    <text evidence="4">The sequence shown here is derived from an EMBL/GenBank/DDBJ whole genome shotgun (WGS) entry which is preliminary data.</text>
</comment>
<dbReference type="PROSITE" id="PS50110">
    <property type="entry name" value="RESPONSE_REGULATORY"/>
    <property type="match status" value="1"/>
</dbReference>
<evidence type="ECO:0000256" key="2">
    <source>
        <dbReference type="PROSITE-ProRule" id="PRU00169"/>
    </source>
</evidence>
<dbReference type="PANTHER" id="PTHR44591:SF23">
    <property type="entry name" value="CHEY SUBFAMILY"/>
    <property type="match status" value="1"/>
</dbReference>
<sequence length="133" mass="14446">MAEGSWTTASVLVVEDESFTRMVLVRMVKGLGVGTVHQAADGQSGLAVLDAHTPGLILCDVEMQPMDGFSFLRHLRAHPDPRRRSLPVVFMSNRADEERVAEARAAGAEAILAKPATPDTLRQVLTERLSPLE</sequence>
<dbReference type="Proteomes" id="UP000277007">
    <property type="component" value="Unassembled WGS sequence"/>
</dbReference>
<organism evidence="4 5">
    <name type="scientific">Azospirillum griseum</name>
    <dbReference type="NCBI Taxonomy" id="2496639"/>
    <lineage>
        <taxon>Bacteria</taxon>
        <taxon>Pseudomonadati</taxon>
        <taxon>Pseudomonadota</taxon>
        <taxon>Alphaproteobacteria</taxon>
        <taxon>Rhodospirillales</taxon>
        <taxon>Azospirillaceae</taxon>
        <taxon>Azospirillum</taxon>
    </lineage>
</organism>
<proteinExistence type="predicted"/>
<dbReference type="CDD" id="cd00156">
    <property type="entry name" value="REC"/>
    <property type="match status" value="1"/>
</dbReference>
<dbReference type="InterPro" id="IPR001789">
    <property type="entry name" value="Sig_transdc_resp-reg_receiver"/>
</dbReference>
<dbReference type="SUPFAM" id="SSF52172">
    <property type="entry name" value="CheY-like"/>
    <property type="match status" value="1"/>
</dbReference>
<dbReference type="Gene3D" id="3.40.50.2300">
    <property type="match status" value="1"/>
</dbReference>
<reference evidence="4 5" key="1">
    <citation type="submission" date="2018-12" db="EMBL/GenBank/DDBJ databases">
        <authorList>
            <person name="Yang Y."/>
        </authorList>
    </citation>
    <scope>NUCLEOTIDE SEQUENCE [LARGE SCALE GENOMIC DNA]</scope>
    <source>
        <strain evidence="4 5">L-25-5w-1</strain>
    </source>
</reference>
<dbReference type="SMART" id="SM00448">
    <property type="entry name" value="REC"/>
    <property type="match status" value="1"/>
</dbReference>
<dbReference type="RefSeq" id="WP_126615981.1">
    <property type="nucleotide sequence ID" value="NZ_JBHUCY010000049.1"/>
</dbReference>
<evidence type="ECO:0000313" key="4">
    <source>
        <dbReference type="EMBL" id="RTR19450.1"/>
    </source>
</evidence>
<evidence type="ECO:0000256" key="1">
    <source>
        <dbReference type="ARBA" id="ARBA00022553"/>
    </source>
</evidence>
<keyword evidence="1 2" id="KW-0597">Phosphoprotein</keyword>
<feature type="modified residue" description="4-aspartylphosphate" evidence="2">
    <location>
        <position position="60"/>
    </location>
</feature>
<evidence type="ECO:0000259" key="3">
    <source>
        <dbReference type="PROSITE" id="PS50110"/>
    </source>
</evidence>
<dbReference type="GO" id="GO:0000160">
    <property type="term" value="P:phosphorelay signal transduction system"/>
    <property type="evidence" value="ECO:0007669"/>
    <property type="project" value="InterPro"/>
</dbReference>
<dbReference type="Pfam" id="PF00072">
    <property type="entry name" value="Response_reg"/>
    <property type="match status" value="1"/>
</dbReference>
<dbReference type="PANTHER" id="PTHR44591">
    <property type="entry name" value="STRESS RESPONSE REGULATOR PROTEIN 1"/>
    <property type="match status" value="1"/>
</dbReference>